<dbReference type="AlphaFoldDB" id="A0A5B3G2B6"/>
<evidence type="ECO:0000256" key="6">
    <source>
        <dbReference type="SAM" id="SignalP"/>
    </source>
</evidence>
<accession>A0A5B3G2B6</accession>
<dbReference type="PROSITE" id="PS51257">
    <property type="entry name" value="PROKAR_LIPOPROTEIN"/>
    <property type="match status" value="1"/>
</dbReference>
<feature type="chain" id="PRO_5023113892" evidence="6">
    <location>
        <begin position="19"/>
        <end position="604"/>
    </location>
</feature>
<gene>
    <name evidence="8" type="ORF">F2Y13_11160</name>
</gene>
<dbReference type="Proteomes" id="UP000323567">
    <property type="component" value="Unassembled WGS sequence"/>
</dbReference>
<evidence type="ECO:0000313" key="8">
    <source>
        <dbReference type="EMBL" id="KAA2367601.1"/>
    </source>
</evidence>
<evidence type="ECO:0000256" key="5">
    <source>
        <dbReference type="ARBA" id="ARBA00023237"/>
    </source>
</evidence>
<dbReference type="RefSeq" id="WP_022062518.1">
    <property type="nucleotide sequence ID" value="NZ_CAUCYH010000006.1"/>
</dbReference>
<evidence type="ECO:0000256" key="4">
    <source>
        <dbReference type="ARBA" id="ARBA00023136"/>
    </source>
</evidence>
<dbReference type="Pfam" id="PF07980">
    <property type="entry name" value="SusD_RagB"/>
    <property type="match status" value="1"/>
</dbReference>
<feature type="signal peptide" evidence="6">
    <location>
        <begin position="1"/>
        <end position="18"/>
    </location>
</feature>
<comment type="caution">
    <text evidence="8">The sequence shown here is derived from an EMBL/GenBank/DDBJ whole genome shotgun (WGS) entry which is preliminary data.</text>
</comment>
<evidence type="ECO:0000256" key="3">
    <source>
        <dbReference type="ARBA" id="ARBA00022729"/>
    </source>
</evidence>
<keyword evidence="3 6" id="KW-0732">Signal</keyword>
<evidence type="ECO:0000259" key="7">
    <source>
        <dbReference type="Pfam" id="PF07980"/>
    </source>
</evidence>
<organism evidence="8 9">
    <name type="scientific">Alistipes shahii</name>
    <dbReference type="NCBI Taxonomy" id="328814"/>
    <lineage>
        <taxon>Bacteria</taxon>
        <taxon>Pseudomonadati</taxon>
        <taxon>Bacteroidota</taxon>
        <taxon>Bacteroidia</taxon>
        <taxon>Bacteroidales</taxon>
        <taxon>Rikenellaceae</taxon>
        <taxon>Alistipes</taxon>
    </lineage>
</organism>
<proteinExistence type="inferred from homology"/>
<dbReference type="InterPro" id="IPR011990">
    <property type="entry name" value="TPR-like_helical_dom_sf"/>
</dbReference>
<evidence type="ECO:0000313" key="9">
    <source>
        <dbReference type="Proteomes" id="UP000323567"/>
    </source>
</evidence>
<dbReference type="SUPFAM" id="SSF48452">
    <property type="entry name" value="TPR-like"/>
    <property type="match status" value="1"/>
</dbReference>
<dbReference type="GO" id="GO:0009279">
    <property type="term" value="C:cell outer membrane"/>
    <property type="evidence" value="ECO:0007669"/>
    <property type="project" value="UniProtKB-SubCell"/>
</dbReference>
<keyword evidence="5" id="KW-0998">Cell outer membrane</keyword>
<reference evidence="8 9" key="1">
    <citation type="journal article" date="2019" name="Nat. Med.">
        <title>A library of human gut bacterial isolates paired with longitudinal multiomics data enables mechanistic microbiome research.</title>
        <authorList>
            <person name="Poyet M."/>
            <person name="Groussin M."/>
            <person name="Gibbons S.M."/>
            <person name="Avila-Pacheco J."/>
            <person name="Jiang X."/>
            <person name="Kearney S.M."/>
            <person name="Perrotta A.R."/>
            <person name="Berdy B."/>
            <person name="Zhao S."/>
            <person name="Lieberman T.D."/>
            <person name="Swanson P.K."/>
            <person name="Smith M."/>
            <person name="Roesemann S."/>
            <person name="Alexander J.E."/>
            <person name="Rich S.A."/>
            <person name="Livny J."/>
            <person name="Vlamakis H."/>
            <person name="Clish C."/>
            <person name="Bullock K."/>
            <person name="Deik A."/>
            <person name="Scott J."/>
            <person name="Pierce K.A."/>
            <person name="Xavier R.J."/>
            <person name="Alm E.J."/>
        </authorList>
    </citation>
    <scope>NUCLEOTIDE SEQUENCE [LARGE SCALE GENOMIC DNA]</scope>
    <source>
        <strain evidence="8 9">BIOML-A2</strain>
    </source>
</reference>
<dbReference type="Gene3D" id="1.25.40.390">
    <property type="match status" value="1"/>
</dbReference>
<evidence type="ECO:0000256" key="1">
    <source>
        <dbReference type="ARBA" id="ARBA00004442"/>
    </source>
</evidence>
<name>A0A5B3G2B6_9BACT</name>
<dbReference type="InterPro" id="IPR012944">
    <property type="entry name" value="SusD_RagB_dom"/>
</dbReference>
<keyword evidence="4" id="KW-0472">Membrane</keyword>
<evidence type="ECO:0000256" key="2">
    <source>
        <dbReference type="ARBA" id="ARBA00006275"/>
    </source>
</evidence>
<comment type="subcellular location">
    <subcellularLocation>
        <location evidence="1">Cell outer membrane</location>
    </subcellularLocation>
</comment>
<feature type="domain" description="RagB/SusD" evidence="7">
    <location>
        <begin position="297"/>
        <end position="601"/>
    </location>
</feature>
<dbReference type="GeneID" id="92756458"/>
<protein>
    <submittedName>
        <fullName evidence="8">RagB/SusD family nutrient uptake outer membrane protein</fullName>
    </submittedName>
</protein>
<dbReference type="EMBL" id="VVXK01000017">
    <property type="protein sequence ID" value="KAA2367601.1"/>
    <property type="molecule type" value="Genomic_DNA"/>
</dbReference>
<sequence length="604" mass="68073">MKRSTYIWSLLVGCVAFATSCDLTENVQVKADKSMIFGSKSGLELYSNSFYKALPTLKNGFMQDKMCDVGAVSNTDTFIKRGAYNTETATSWSWGALKNVNYFIDGCNDPKYCTVEAETRDNYLGIARWFRAWFYYDKLTTYGEVPWFPNDIQSYQNDVMYKDRDSRDVIIRNLIADLDFAYEHIQATSSTGSATLTRWAAAALKSRVCLFEAAYRRYHNLTGLEITPEELYREAAKAAKLVIDNSGCSLNTAAGKKGAYRDLFYSETPLTQEVILAVCANEKSGIFGEQNWWFNARSYGLCWSLVRSFVHTYLKQDGTPFTAAADYAVKSFAEEMEGRDLRLEQTVRGRNFLWDGKTAVADIKNLSLTGYQVIKYTLDESKYDGGAKNINSIPLIRYAEVLLNYAEAQAELGVITDSEWALTVGALRKRAGITGGTETLPTTVDSYLQRTFYPDVTSPVLLEIRRERAIELVAEGMRFDDLRRWKCGSLMETLPWSGIHIPGLEQPVDVNGDGVNDYYFTEGEVASAPAAYKNIAVRVNQDGVGLYAEANPVSGYDLVYKTGAGDRYWYPDGRQYLYPIPAKVIRDYRNAGYTISQNPEWDNE</sequence>
<comment type="similarity">
    <text evidence="2">Belongs to the SusD family.</text>
</comment>